<dbReference type="HOGENOM" id="CLU_023845_1_0_9"/>
<dbReference type="SUPFAM" id="SSF53448">
    <property type="entry name" value="Nucleotide-diphospho-sugar transferases"/>
    <property type="match status" value="1"/>
</dbReference>
<dbReference type="KEGG" id="clt:CM240_1091"/>
<dbReference type="STRING" id="1216932.CM240_1091"/>
<dbReference type="AlphaFoldDB" id="W6SEY1"/>
<keyword evidence="7" id="KW-1185">Reference proteome</keyword>
<dbReference type="InterPro" id="IPR029063">
    <property type="entry name" value="SAM-dependent_MTases_sf"/>
</dbReference>
<reference evidence="6 7" key="1">
    <citation type="submission" date="2013-11" db="EMBL/GenBank/DDBJ databases">
        <title>Complete genome sequence of Clostridum sp. M2/40.</title>
        <authorList>
            <person name="Wibberg D."/>
            <person name="Puehler A."/>
            <person name="Schlueter A."/>
        </authorList>
    </citation>
    <scope>NUCLEOTIDE SEQUENCE [LARGE SCALE GENOMIC DNA]</scope>
    <source>
        <strain evidence="7">M2/40</strain>
    </source>
</reference>
<gene>
    <name evidence="6" type="ORF">CM240_1091</name>
</gene>
<dbReference type="GO" id="GO:0016757">
    <property type="term" value="F:glycosyltransferase activity"/>
    <property type="evidence" value="ECO:0007669"/>
    <property type="project" value="UniProtKB-KW"/>
</dbReference>
<comment type="similarity">
    <text evidence="2">Belongs to the glycosyltransferase 2 family.</text>
</comment>
<evidence type="ECO:0000259" key="5">
    <source>
        <dbReference type="Pfam" id="PF00535"/>
    </source>
</evidence>
<dbReference type="PANTHER" id="PTHR43179">
    <property type="entry name" value="RHAMNOSYLTRANSFERASE WBBL"/>
    <property type="match status" value="1"/>
</dbReference>
<dbReference type="InterPro" id="IPR001173">
    <property type="entry name" value="Glyco_trans_2-like"/>
</dbReference>
<evidence type="ECO:0000313" key="6">
    <source>
        <dbReference type="EMBL" id="CDM68255.1"/>
    </source>
</evidence>
<organism evidence="6 7">
    <name type="scientific">Clostridium bornimense</name>
    <dbReference type="NCBI Taxonomy" id="1216932"/>
    <lineage>
        <taxon>Bacteria</taxon>
        <taxon>Bacillati</taxon>
        <taxon>Bacillota</taxon>
        <taxon>Clostridia</taxon>
        <taxon>Eubacteriales</taxon>
        <taxon>Clostridiaceae</taxon>
        <taxon>Clostridium</taxon>
    </lineage>
</organism>
<name>W6SEY1_9CLOT</name>
<evidence type="ECO:0000256" key="2">
    <source>
        <dbReference type="ARBA" id="ARBA00006739"/>
    </source>
</evidence>
<evidence type="ECO:0000313" key="7">
    <source>
        <dbReference type="Proteomes" id="UP000019426"/>
    </source>
</evidence>
<dbReference type="EMBL" id="HG917868">
    <property type="protein sequence ID" value="CDM68255.1"/>
    <property type="molecule type" value="Genomic_DNA"/>
</dbReference>
<dbReference type="eggNOG" id="COG1216">
    <property type="taxonomic scope" value="Bacteria"/>
</dbReference>
<dbReference type="InterPro" id="IPR029044">
    <property type="entry name" value="Nucleotide-diphossugar_trans"/>
</dbReference>
<evidence type="ECO:0000256" key="3">
    <source>
        <dbReference type="ARBA" id="ARBA00022676"/>
    </source>
</evidence>
<evidence type="ECO:0000256" key="1">
    <source>
        <dbReference type="ARBA" id="ARBA00004776"/>
    </source>
</evidence>
<dbReference type="CDD" id="cd02440">
    <property type="entry name" value="AdoMet_MTases"/>
    <property type="match status" value="1"/>
</dbReference>
<dbReference type="PANTHER" id="PTHR43179:SF12">
    <property type="entry name" value="GALACTOFURANOSYLTRANSFERASE GLFT2"/>
    <property type="match status" value="1"/>
</dbReference>
<dbReference type="Proteomes" id="UP000019426">
    <property type="component" value="Chromosome M2/40_rep1"/>
</dbReference>
<dbReference type="Gene3D" id="3.90.550.10">
    <property type="entry name" value="Spore Coat Polysaccharide Biosynthesis Protein SpsA, Chain A"/>
    <property type="match status" value="1"/>
</dbReference>
<sequence>MAYNISINDRTSEYIKNYNFEPTKDFMKFTSIVILSFNELENTKLCIESVKKFTLKSISEIIVVDNGSTDGTVEWLRNQDDIKTIFLKINVGIAPGFNIGYKEAKGDTVVFLANDTIVTPNWINNISNALYSDESIAAVTAVVNKGLESITIPVSYNNIEEMISFAIRNNISDPSRWKNKILLGLYCIVVKKKVLDKVGAFDERFAPAYFEDFDLGLNLISNGYKIIQCDDAFIHHFSDVTIRKNPQRYEIMNKGQIKFNNKWKFDMVRFNKIREDLIGFINDDYETPINVLEIGCGIGLTLLEVKNKYKKSNLFGIEKDANAVAISKGIAEVEIEDVEFAQFNYDKEIFDYIILGSALEKIRNPVALLNKLTSYLKEDGYILFSANNIMNINSIKDIINGKFLNNSKDTLRCFSIDEIYTLIEGKFIIEELFYRYYLEEDRDKELIDVLCKYGKSDRINYSIKKYYIKAKLKK</sequence>
<dbReference type="Pfam" id="PF00535">
    <property type="entry name" value="Glycos_transf_2"/>
    <property type="match status" value="1"/>
</dbReference>
<comment type="pathway">
    <text evidence="1">Cell wall biogenesis; cell wall polysaccharide biosynthesis.</text>
</comment>
<evidence type="ECO:0000256" key="4">
    <source>
        <dbReference type="ARBA" id="ARBA00022679"/>
    </source>
</evidence>
<dbReference type="RefSeq" id="WP_051483710.1">
    <property type="nucleotide sequence ID" value="NZ_HG917868.1"/>
</dbReference>
<keyword evidence="4 6" id="KW-0808">Transferase</keyword>
<feature type="domain" description="Glycosyltransferase 2-like" evidence="5">
    <location>
        <begin position="31"/>
        <end position="168"/>
    </location>
</feature>
<dbReference type="Gene3D" id="3.40.50.150">
    <property type="entry name" value="Vaccinia Virus protein VP39"/>
    <property type="match status" value="1"/>
</dbReference>
<dbReference type="SUPFAM" id="SSF53335">
    <property type="entry name" value="S-adenosyl-L-methionine-dependent methyltransferases"/>
    <property type="match status" value="1"/>
</dbReference>
<dbReference type="Pfam" id="PF13489">
    <property type="entry name" value="Methyltransf_23"/>
    <property type="match status" value="1"/>
</dbReference>
<dbReference type="OrthoDB" id="9771846at2"/>
<protein>
    <submittedName>
        <fullName evidence="6">Glycosyl transferase family protein</fullName>
        <ecNumber evidence="6">2.4.-.-</ecNumber>
    </submittedName>
</protein>
<accession>W6SEY1</accession>
<proteinExistence type="inferred from homology"/>
<dbReference type="EC" id="2.4.-.-" evidence="6"/>
<keyword evidence="3 6" id="KW-0328">Glycosyltransferase</keyword>
<dbReference type="PATRIC" id="fig|1216932.3.peg.1080"/>